<evidence type="ECO:0000313" key="9">
    <source>
        <dbReference type="EMBL" id="CAE7586481.1"/>
    </source>
</evidence>
<dbReference type="SUPFAM" id="SSF50978">
    <property type="entry name" value="WD40 repeat-like"/>
    <property type="match status" value="1"/>
</dbReference>
<keyword evidence="10" id="KW-1185">Reference proteome</keyword>
<evidence type="ECO:0000313" key="10">
    <source>
        <dbReference type="Proteomes" id="UP000601435"/>
    </source>
</evidence>
<reference evidence="9" key="1">
    <citation type="submission" date="2021-02" db="EMBL/GenBank/DDBJ databases">
        <authorList>
            <person name="Dougan E. K."/>
            <person name="Rhodes N."/>
            <person name="Thang M."/>
            <person name="Chan C."/>
        </authorList>
    </citation>
    <scope>NUCLEOTIDE SEQUENCE</scope>
</reference>
<comment type="similarity">
    <text evidence="5">Belongs to the TRAFAC class myosin-kinesin ATPase superfamily. Kinesin family.</text>
</comment>
<feature type="compositionally biased region" description="Polar residues" evidence="6">
    <location>
        <begin position="880"/>
        <end position="889"/>
    </location>
</feature>
<name>A0A812UVJ4_9DINO</name>
<feature type="repeat" description="ANK" evidence="4">
    <location>
        <begin position="194"/>
        <end position="226"/>
    </location>
</feature>
<protein>
    <submittedName>
        <fullName evidence="9">ATG18A protein</fullName>
    </submittedName>
</protein>
<dbReference type="PROSITE" id="PS50067">
    <property type="entry name" value="KINESIN_MOTOR_2"/>
    <property type="match status" value="1"/>
</dbReference>
<dbReference type="InterPro" id="IPR027417">
    <property type="entry name" value="P-loop_NTPase"/>
</dbReference>
<keyword evidence="7" id="KW-0812">Transmembrane</keyword>
<dbReference type="GO" id="GO:0008017">
    <property type="term" value="F:microtubule binding"/>
    <property type="evidence" value="ECO:0007669"/>
    <property type="project" value="InterPro"/>
</dbReference>
<evidence type="ECO:0000256" key="2">
    <source>
        <dbReference type="ARBA" id="ARBA00022737"/>
    </source>
</evidence>
<dbReference type="Gene3D" id="3.40.850.10">
    <property type="entry name" value="Kinesin motor domain"/>
    <property type="match status" value="1"/>
</dbReference>
<dbReference type="GO" id="GO:0007018">
    <property type="term" value="P:microtubule-based movement"/>
    <property type="evidence" value="ECO:0007669"/>
    <property type="project" value="InterPro"/>
</dbReference>
<evidence type="ECO:0000256" key="3">
    <source>
        <dbReference type="ARBA" id="ARBA00025740"/>
    </source>
</evidence>
<dbReference type="InterPro" id="IPR036770">
    <property type="entry name" value="Ankyrin_rpt-contain_sf"/>
</dbReference>
<dbReference type="InterPro" id="IPR002110">
    <property type="entry name" value="Ankyrin_rpt"/>
</dbReference>
<feature type="region of interest" description="Disordered" evidence="6">
    <location>
        <begin position="442"/>
        <end position="512"/>
    </location>
</feature>
<dbReference type="Pfam" id="PF00225">
    <property type="entry name" value="Kinesin"/>
    <property type="match status" value="1"/>
</dbReference>
<dbReference type="Gene3D" id="2.60.120.650">
    <property type="entry name" value="Cupin"/>
    <property type="match status" value="1"/>
</dbReference>
<feature type="compositionally biased region" description="Polar residues" evidence="6">
    <location>
        <begin position="969"/>
        <end position="978"/>
    </location>
</feature>
<proteinExistence type="inferred from homology"/>
<dbReference type="InterPro" id="IPR036322">
    <property type="entry name" value="WD40_repeat_dom_sf"/>
</dbReference>
<dbReference type="SUPFAM" id="SSF52540">
    <property type="entry name" value="P-loop containing nucleoside triphosphate hydrolases"/>
    <property type="match status" value="1"/>
</dbReference>
<evidence type="ECO:0000256" key="1">
    <source>
        <dbReference type="ARBA" id="ARBA00022574"/>
    </source>
</evidence>
<evidence type="ECO:0000256" key="4">
    <source>
        <dbReference type="PROSITE-ProRule" id="PRU00023"/>
    </source>
</evidence>
<dbReference type="PANTHER" id="PTHR11227">
    <property type="entry name" value="WD-REPEAT PROTEIN INTERACTING WITH PHOSPHOINOSIDES WIPI -RELATED"/>
    <property type="match status" value="1"/>
</dbReference>
<dbReference type="Gene3D" id="1.25.40.20">
    <property type="entry name" value="Ankyrin repeat-containing domain"/>
    <property type="match status" value="1"/>
</dbReference>
<dbReference type="SUPFAM" id="SSF51197">
    <property type="entry name" value="Clavaminate synthase-like"/>
    <property type="match status" value="1"/>
</dbReference>
<dbReference type="InterPro" id="IPR001680">
    <property type="entry name" value="WD40_rpt"/>
</dbReference>
<dbReference type="Gene3D" id="2.130.10.10">
    <property type="entry name" value="YVTN repeat-like/Quinoprotein amine dehydrogenase"/>
    <property type="match status" value="1"/>
</dbReference>
<accession>A0A812UVJ4</accession>
<organism evidence="9 10">
    <name type="scientific">Symbiodinium necroappetens</name>
    <dbReference type="NCBI Taxonomy" id="1628268"/>
    <lineage>
        <taxon>Eukaryota</taxon>
        <taxon>Sar</taxon>
        <taxon>Alveolata</taxon>
        <taxon>Dinophyceae</taxon>
        <taxon>Suessiales</taxon>
        <taxon>Symbiodiniaceae</taxon>
        <taxon>Symbiodinium</taxon>
    </lineage>
</organism>
<dbReference type="SUPFAM" id="SSF48403">
    <property type="entry name" value="Ankyrin repeat"/>
    <property type="match status" value="1"/>
</dbReference>
<dbReference type="GO" id="GO:0003777">
    <property type="term" value="F:microtubule motor activity"/>
    <property type="evidence" value="ECO:0007669"/>
    <property type="project" value="InterPro"/>
</dbReference>
<dbReference type="OrthoDB" id="1667587at2759"/>
<evidence type="ECO:0000259" key="8">
    <source>
        <dbReference type="PROSITE" id="PS50067"/>
    </source>
</evidence>
<dbReference type="PROSITE" id="PS50297">
    <property type="entry name" value="ANK_REP_REGION"/>
    <property type="match status" value="1"/>
</dbReference>
<dbReference type="Pfam" id="PF12796">
    <property type="entry name" value="Ank_2"/>
    <property type="match status" value="1"/>
</dbReference>
<feature type="transmembrane region" description="Helical" evidence="7">
    <location>
        <begin position="767"/>
        <end position="791"/>
    </location>
</feature>
<feature type="compositionally biased region" description="Polar residues" evidence="6">
    <location>
        <begin position="498"/>
        <end position="509"/>
    </location>
</feature>
<gene>
    <name evidence="9" type="primary">ATG18A</name>
    <name evidence="9" type="ORF">SNEC2469_LOCUS16961</name>
</gene>
<feature type="compositionally biased region" description="Polar residues" evidence="6">
    <location>
        <begin position="1620"/>
        <end position="1635"/>
    </location>
</feature>
<dbReference type="InterPro" id="IPR048720">
    <property type="entry name" value="PROPPIN"/>
</dbReference>
<feature type="repeat" description="ANK" evidence="4">
    <location>
        <begin position="161"/>
        <end position="193"/>
    </location>
</feature>
<keyword evidence="7" id="KW-0472">Membrane</keyword>
<dbReference type="PROSITE" id="PS50088">
    <property type="entry name" value="ANK_REPEAT"/>
    <property type="match status" value="2"/>
</dbReference>
<feature type="domain" description="Kinesin motor" evidence="8">
    <location>
        <begin position="326"/>
        <end position="402"/>
    </location>
</feature>
<dbReference type="InterPro" id="IPR036961">
    <property type="entry name" value="Kinesin_motor_dom_sf"/>
</dbReference>
<keyword evidence="2" id="KW-0677">Repeat</keyword>
<feature type="compositionally biased region" description="Low complexity" evidence="6">
    <location>
        <begin position="858"/>
        <end position="873"/>
    </location>
</feature>
<feature type="region of interest" description="Disordered" evidence="6">
    <location>
        <begin position="969"/>
        <end position="1056"/>
    </location>
</feature>
<feature type="compositionally biased region" description="Low complexity" evidence="6">
    <location>
        <begin position="994"/>
        <end position="1013"/>
    </location>
</feature>
<evidence type="ECO:0000256" key="6">
    <source>
        <dbReference type="SAM" id="MobiDB-lite"/>
    </source>
</evidence>
<evidence type="ECO:0000256" key="5">
    <source>
        <dbReference type="PROSITE-ProRule" id="PRU00283"/>
    </source>
</evidence>
<feature type="region of interest" description="Disordered" evidence="6">
    <location>
        <begin position="1592"/>
        <end position="1635"/>
    </location>
</feature>
<feature type="region of interest" description="Disordered" evidence="6">
    <location>
        <begin position="827"/>
        <end position="940"/>
    </location>
</feature>
<dbReference type="SMART" id="SM00320">
    <property type="entry name" value="WD40"/>
    <property type="match status" value="3"/>
</dbReference>
<feature type="compositionally biased region" description="Basic and acidic residues" evidence="6">
    <location>
        <begin position="1022"/>
        <end position="1037"/>
    </location>
</feature>
<feature type="transmembrane region" description="Helical" evidence="7">
    <location>
        <begin position="608"/>
        <end position="627"/>
    </location>
</feature>
<keyword evidence="7" id="KW-1133">Transmembrane helix</keyword>
<dbReference type="Pfam" id="PF21032">
    <property type="entry name" value="PROPPIN"/>
    <property type="match status" value="1"/>
</dbReference>
<dbReference type="GO" id="GO:0005737">
    <property type="term" value="C:cytoplasm"/>
    <property type="evidence" value="ECO:0007669"/>
    <property type="project" value="UniProtKB-ARBA"/>
</dbReference>
<comment type="caution">
    <text evidence="9">The sequence shown here is derived from an EMBL/GenBank/DDBJ whole genome shotgun (WGS) entry which is preliminary data.</text>
</comment>
<dbReference type="EMBL" id="CAJNJA010027808">
    <property type="protein sequence ID" value="CAE7586481.1"/>
    <property type="molecule type" value="Genomic_DNA"/>
</dbReference>
<dbReference type="SMART" id="SM00129">
    <property type="entry name" value="KISc"/>
    <property type="match status" value="1"/>
</dbReference>
<keyword evidence="1" id="KW-0853">WD repeat</keyword>
<comment type="caution">
    <text evidence="5">Lacks conserved residue(s) required for the propagation of feature annotation.</text>
</comment>
<comment type="similarity">
    <text evidence="3">Belongs to the WD repeat PROPPIN family.</text>
</comment>
<dbReference type="Proteomes" id="UP000601435">
    <property type="component" value="Unassembled WGS sequence"/>
</dbReference>
<dbReference type="GO" id="GO:0005524">
    <property type="term" value="F:ATP binding"/>
    <property type="evidence" value="ECO:0007669"/>
    <property type="project" value="InterPro"/>
</dbReference>
<feature type="transmembrane region" description="Helical" evidence="7">
    <location>
        <begin position="579"/>
        <end position="596"/>
    </location>
</feature>
<dbReference type="InterPro" id="IPR015943">
    <property type="entry name" value="WD40/YVTN_repeat-like_dom_sf"/>
</dbReference>
<feature type="compositionally biased region" description="Low complexity" evidence="6">
    <location>
        <begin position="454"/>
        <end position="467"/>
    </location>
</feature>
<feature type="transmembrane region" description="Helical" evidence="7">
    <location>
        <begin position="647"/>
        <end position="670"/>
    </location>
</feature>
<sequence length="1635" mass="179918">MSEASGTQLHVHEETWLAVLHGRKAWWIAPEEPSEEILREEHANARHPCQWLEESPPAGLRFCVQQPGEVIYFGPRLHATCNLDPFVFGIGAQGRLPKMTALERAMHRGQTALAKEFLAQNRQLSPAQLHKGLSHATEYGYTSMVALLADVRADLQAPLEDGKPPLHSAAENGQLEVAQLLLERRADVRTRDATRKQPLHHAAYNDAGPVVDLLIQKRASLKTLDERGLAPFGSAADGGYPALLEALLRRFSPKSAKGYESAAIHAASKGHLPVLKKLLEWRVDLTRPAGGRQLADHAEFYHHTSVARFLRSLEDLSRPAQKAGKGQAINKSLFTLGQVISQLSQGKAERHIPYRNSKLTQLLQDSFGGSALCLMVTCISPAAAFAEESVNSLNYAQKAMNIQNTPILQLDEHQRVLQELRSENANLRRELEGYRHRYGDLSSRGYLSDNVGTELPAESPSETSSPQEPKRELASRGHSLPPDFSPQVPRPPAPAPASTNLPSPVSARSGSGGTREFIAEMYDVLRFLEKGEKDAAKHQSSAHAIVSCTLLYVAMSAVGILADYLLPGSDDDKLPQSRWAVWLLLGYWSWLVLLRLRCETASIAQDVYQLMFSCNFAMPAAALAIFLHRPVLLCAQGILVAIDQVLWYVDLLGYLLLGKLPLKVVGYLLWPSTPLSRRISCVHHVLFEPLVILVGCQCRSLPVGRAFLVALAQTICCQVICRFTTPLEVVGSKGELCYLNINLCYEAFRDVKPACIRIYDRAAPIKYLPWMLWIWNAGNLVLFLLLAYLIILPLRWFGLAPTTSNAGDGCEKVNSARGSYAMAAVKRQQLRQPPSLPRPSRGHGKQLPPLPSRGSTPQSAPQSATAVSSSASQREPAQVQCVQSDTPSAWHSRRPSKPIRALPPSSPNSEESRHPEGPGFPPTICAPPLSKAIRSHSRSDVPAPLTAEQLEHLDRAHWSEWQMDFRTSTASNAVSRGSSRPAYPEDGLRRTSRTDSSSSSSSLSPASGAGSLAMPLAQLPEAPRRDEMDPTAIRDTDPDAGDGTSTASETPVDKAAVGDDRYLSELSELNLKLASMQQATNALACECERLHAPDSRGKALMELSGSPDLQARITQYFARRRRTMFYLDHYRFQYKFRREHLDRRKYQEPIYAENYTTPEFRYPGFWPGKFGYPQTRVSVEAAPLLAPGTDLNAGCPVTIRARRFTVRKTLGEFLAAGTSNLPAWLRQASPCSDMSMDLQANPVNEILYVSFNQDFTCFVCGTESGFRVYSADPFHLTFRRDFEDGSGLGVVCMLFRTNILAFSGGGKNPRFQPNKVVLWDDRHTRVMAELSFKTTVKSVRLRRDLVVVATLNKVWVYGLKTLSLMDSIETTENPKGLCYLSSGDRIVLVCPGRQQGSALVVFYPENYGDPSAPGERERTIIKTAHDSPIAAIALDASCSLIATASEKGTIVRVHELQRDGLAQELRRGLDRAEIHSLTFSPSGEYLAASSDKGTVHIFAIQRPGGGTSAAFGYSAEAGTSNAKSSLQRLSRVLPAYFSSEWSLAQFRVHDYRYIAAFGVDPHTVIIVCANGSYYKARFDPVKGGEMVREEYHQFDDASAGSGGAATKAREPEEPEAEPSQVAQESSGARGSQCSE</sequence>
<evidence type="ECO:0000256" key="7">
    <source>
        <dbReference type="SAM" id="Phobius"/>
    </source>
</evidence>
<dbReference type="InterPro" id="IPR001752">
    <property type="entry name" value="Kinesin_motor_dom"/>
</dbReference>
<feature type="transmembrane region" description="Helical" evidence="7">
    <location>
        <begin position="544"/>
        <end position="567"/>
    </location>
</feature>
<dbReference type="SMART" id="SM00248">
    <property type="entry name" value="ANK"/>
    <property type="match status" value="5"/>
</dbReference>
<keyword evidence="4" id="KW-0040">ANK repeat</keyword>